<dbReference type="FunFam" id="1.20.120.980:FF:000002">
    <property type="entry name" value="lysosomal Pro-X carboxypeptidase"/>
    <property type="match status" value="1"/>
</dbReference>
<organism evidence="19 20">
    <name type="scientific">Ignelater luminosus</name>
    <name type="common">Cucubano</name>
    <name type="synonym">Pyrophorus luminosus</name>
    <dbReference type="NCBI Taxonomy" id="2038154"/>
    <lineage>
        <taxon>Eukaryota</taxon>
        <taxon>Metazoa</taxon>
        <taxon>Ecdysozoa</taxon>
        <taxon>Arthropoda</taxon>
        <taxon>Hexapoda</taxon>
        <taxon>Insecta</taxon>
        <taxon>Pterygota</taxon>
        <taxon>Neoptera</taxon>
        <taxon>Endopterygota</taxon>
        <taxon>Coleoptera</taxon>
        <taxon>Polyphaga</taxon>
        <taxon>Elateriformia</taxon>
        <taxon>Elateroidea</taxon>
        <taxon>Elateridae</taxon>
        <taxon>Agrypninae</taxon>
        <taxon>Pyrophorini</taxon>
        <taxon>Ignelater</taxon>
    </lineage>
</organism>
<name>A0A8K0D447_IGNLU</name>
<keyword evidence="20" id="KW-1185">Reference proteome</keyword>
<evidence type="ECO:0000256" key="6">
    <source>
        <dbReference type="ARBA" id="ARBA00022729"/>
    </source>
</evidence>
<dbReference type="EMBL" id="VTPC01004682">
    <property type="protein sequence ID" value="KAF2896876.1"/>
    <property type="molecule type" value="Genomic_DNA"/>
</dbReference>
<dbReference type="PANTHER" id="PTHR11010:SF38">
    <property type="entry name" value="LYSOSOMAL PRO-X CARBOXYPEPTIDASE"/>
    <property type="match status" value="1"/>
</dbReference>
<feature type="signal peptide" evidence="18">
    <location>
        <begin position="1"/>
        <end position="20"/>
    </location>
</feature>
<evidence type="ECO:0000256" key="14">
    <source>
        <dbReference type="ARBA" id="ARBA00066456"/>
    </source>
</evidence>
<protein>
    <recommendedName>
        <fullName evidence="15">Lysosomal Pro-X carboxypeptidase</fullName>
        <ecNumber evidence="14">3.4.16.2</ecNumber>
    </recommendedName>
    <alternativeName>
        <fullName evidence="17">Proline carboxypeptidase</fullName>
    </alternativeName>
    <alternativeName>
        <fullName evidence="16">Prolylcarboxypeptidase</fullName>
    </alternativeName>
</protein>
<dbReference type="GO" id="GO:0008239">
    <property type="term" value="F:dipeptidyl-peptidase activity"/>
    <property type="evidence" value="ECO:0007669"/>
    <property type="project" value="TreeGrafter"/>
</dbReference>
<keyword evidence="5" id="KW-0645">Protease</keyword>
<dbReference type="PANTHER" id="PTHR11010">
    <property type="entry name" value="PROTEASE S28 PRO-X CARBOXYPEPTIDASE-RELATED"/>
    <property type="match status" value="1"/>
</dbReference>
<dbReference type="EC" id="3.4.16.2" evidence="14"/>
<evidence type="ECO:0000256" key="1">
    <source>
        <dbReference type="ARBA" id="ARBA00004371"/>
    </source>
</evidence>
<reference evidence="19" key="1">
    <citation type="submission" date="2019-08" db="EMBL/GenBank/DDBJ databases">
        <title>The genome of the North American firefly Photinus pyralis.</title>
        <authorList>
            <consortium name="Photinus pyralis genome working group"/>
            <person name="Fallon T.R."/>
            <person name="Sander Lower S.E."/>
            <person name="Weng J.-K."/>
        </authorList>
    </citation>
    <scope>NUCLEOTIDE SEQUENCE</scope>
    <source>
        <strain evidence="19">TRF0915ILg1</strain>
        <tissue evidence="19">Whole body</tissue>
    </source>
</reference>
<keyword evidence="9" id="KW-1015">Disulfide bond</keyword>
<sequence>MEITFIAMILFLVHVQLIQNYSYITKYIEVPLDHFSFTNSYMFKLRYFVNDSYWSDCGPIFFYTGNEGNIETFAENSGFMWELAPAFRALLVFAEHRYYGESLPFGNASFSNPKRLGYLTSSQALADYVYLLQYLGKYCKKENPVIAFGGSYGGMLSAWLRMKYPSSVWGAVASSAPIWQFQGLVSCEIFNKIITFVFDISSLHKCPKIIKRSWSAIRVVTSTSSGRRWLSTDWKLCKALTTPEDIHTLTDWLEEVYGNLAMANYPYETDFIVPLPAHPVKVFCDRLFCSTSSEPEFLLHQLGKALSVYTNYTGNTRCIDVSQSPNGSLGDIGWDFQACTEMIMPMCSGDLDMFENESWNFTKYAEDCYKKWKVGVRRADSVVLEYGGKDLKTTSNIIFSNGLLDPWSGGGVLNDASDSVLAVVMPDVAHHLDLRASNPADPSSVRNARKFYIRVISEWLQKYYKEH</sequence>
<dbReference type="InterPro" id="IPR042269">
    <property type="entry name" value="Ser_carbopepase_S28_SKS"/>
</dbReference>
<evidence type="ECO:0000256" key="4">
    <source>
        <dbReference type="ARBA" id="ARBA00022645"/>
    </source>
</evidence>
<comment type="subunit">
    <text evidence="3">Homodimer.</text>
</comment>
<keyword evidence="7" id="KW-0378">Hydrolase</keyword>
<evidence type="ECO:0000256" key="9">
    <source>
        <dbReference type="ARBA" id="ARBA00023157"/>
    </source>
</evidence>
<evidence type="ECO:0000256" key="18">
    <source>
        <dbReference type="SAM" id="SignalP"/>
    </source>
</evidence>
<dbReference type="Gene3D" id="3.40.50.1820">
    <property type="entry name" value="alpha/beta hydrolase"/>
    <property type="match status" value="1"/>
</dbReference>
<dbReference type="Pfam" id="PF05577">
    <property type="entry name" value="Peptidase_S28"/>
    <property type="match status" value="1"/>
</dbReference>
<keyword evidence="8" id="KW-0865">Zymogen</keyword>
<comment type="function">
    <text evidence="13">Cleaves C-terminal amino acids linked to proline in peptides such as angiotensin II, III and des-Arg9-bradykinin. This cleavage occurs at acidic pH, but enzymatic activity is retained with some substrates at neutral pH.</text>
</comment>
<dbReference type="InterPro" id="IPR029058">
    <property type="entry name" value="AB_hydrolase_fold"/>
</dbReference>
<comment type="similarity">
    <text evidence="2">Belongs to the peptidase S28 family.</text>
</comment>
<keyword evidence="4" id="KW-0121">Carboxypeptidase</keyword>
<evidence type="ECO:0000256" key="8">
    <source>
        <dbReference type="ARBA" id="ARBA00023145"/>
    </source>
</evidence>
<dbReference type="AlphaFoldDB" id="A0A8K0D447"/>
<comment type="catalytic activity">
    <reaction evidence="12">
        <text>Cleavage of a -Pro-|-Xaa bond to release a C-terminal amino acid.</text>
        <dbReference type="EC" id="3.4.16.2"/>
    </reaction>
</comment>
<comment type="caution">
    <text evidence="19">The sequence shown here is derived from an EMBL/GenBank/DDBJ whole genome shotgun (WGS) entry which is preliminary data.</text>
</comment>
<dbReference type="InterPro" id="IPR008758">
    <property type="entry name" value="Peptidase_S28"/>
</dbReference>
<comment type="subcellular location">
    <subcellularLocation>
        <location evidence="1">Lysosome</location>
    </subcellularLocation>
</comment>
<evidence type="ECO:0000256" key="3">
    <source>
        <dbReference type="ARBA" id="ARBA00011738"/>
    </source>
</evidence>
<dbReference type="GO" id="GO:0006508">
    <property type="term" value="P:proteolysis"/>
    <property type="evidence" value="ECO:0007669"/>
    <property type="project" value="UniProtKB-KW"/>
</dbReference>
<dbReference type="Gene3D" id="1.20.120.980">
    <property type="entry name" value="Serine carboxypeptidase S28, SKS domain"/>
    <property type="match status" value="1"/>
</dbReference>
<accession>A0A8K0D447</accession>
<evidence type="ECO:0000256" key="12">
    <source>
        <dbReference type="ARBA" id="ARBA00052013"/>
    </source>
</evidence>
<evidence type="ECO:0000313" key="20">
    <source>
        <dbReference type="Proteomes" id="UP000801492"/>
    </source>
</evidence>
<evidence type="ECO:0000256" key="17">
    <source>
        <dbReference type="ARBA" id="ARBA00076608"/>
    </source>
</evidence>
<evidence type="ECO:0000256" key="11">
    <source>
        <dbReference type="ARBA" id="ARBA00023228"/>
    </source>
</evidence>
<keyword evidence="10" id="KW-0325">Glycoprotein</keyword>
<evidence type="ECO:0000256" key="2">
    <source>
        <dbReference type="ARBA" id="ARBA00011079"/>
    </source>
</evidence>
<dbReference type="GO" id="GO:0004185">
    <property type="term" value="F:serine-type carboxypeptidase activity"/>
    <property type="evidence" value="ECO:0007669"/>
    <property type="project" value="UniProtKB-EC"/>
</dbReference>
<feature type="chain" id="PRO_5035475797" description="Lysosomal Pro-X carboxypeptidase" evidence="18">
    <location>
        <begin position="21"/>
        <end position="467"/>
    </location>
</feature>
<evidence type="ECO:0000313" key="19">
    <source>
        <dbReference type="EMBL" id="KAF2896876.1"/>
    </source>
</evidence>
<keyword evidence="11" id="KW-0458">Lysosome</keyword>
<dbReference type="OrthoDB" id="2130629at2759"/>
<evidence type="ECO:0000256" key="15">
    <source>
        <dbReference type="ARBA" id="ARBA00073691"/>
    </source>
</evidence>
<evidence type="ECO:0000256" key="13">
    <source>
        <dbReference type="ARBA" id="ARBA00059701"/>
    </source>
</evidence>
<keyword evidence="6 18" id="KW-0732">Signal</keyword>
<gene>
    <name evidence="19" type="ORF">ILUMI_09299</name>
</gene>
<dbReference type="Proteomes" id="UP000801492">
    <property type="component" value="Unassembled WGS sequence"/>
</dbReference>
<evidence type="ECO:0000256" key="5">
    <source>
        <dbReference type="ARBA" id="ARBA00022670"/>
    </source>
</evidence>
<dbReference type="GO" id="GO:0005764">
    <property type="term" value="C:lysosome"/>
    <property type="evidence" value="ECO:0007669"/>
    <property type="project" value="UniProtKB-SubCell"/>
</dbReference>
<proteinExistence type="inferred from homology"/>
<evidence type="ECO:0000256" key="16">
    <source>
        <dbReference type="ARBA" id="ARBA00076475"/>
    </source>
</evidence>
<evidence type="ECO:0000256" key="10">
    <source>
        <dbReference type="ARBA" id="ARBA00023180"/>
    </source>
</evidence>
<dbReference type="SUPFAM" id="SSF53474">
    <property type="entry name" value="alpha/beta-Hydrolases"/>
    <property type="match status" value="1"/>
</dbReference>
<evidence type="ECO:0000256" key="7">
    <source>
        <dbReference type="ARBA" id="ARBA00022801"/>
    </source>
</evidence>